<reference evidence="3" key="1">
    <citation type="submission" date="2018-05" db="EMBL/GenBank/DDBJ databases">
        <authorList>
            <person name="Lanie J.A."/>
            <person name="Ng W.-L."/>
            <person name="Kazmierczak K.M."/>
            <person name="Andrzejewski T.M."/>
            <person name="Davidsen T.M."/>
            <person name="Wayne K.J."/>
            <person name="Tettelin H."/>
            <person name="Glass J.I."/>
            <person name="Rusch D."/>
            <person name="Podicherti R."/>
            <person name="Tsui H.-C.T."/>
            <person name="Winkler M.E."/>
        </authorList>
    </citation>
    <scope>NUCLEOTIDE SEQUENCE</scope>
</reference>
<dbReference type="EMBL" id="UINC01018944">
    <property type="protein sequence ID" value="SVA79936.1"/>
    <property type="molecule type" value="Genomic_DNA"/>
</dbReference>
<evidence type="ECO:0008006" key="4">
    <source>
        <dbReference type="Google" id="ProtNLM"/>
    </source>
</evidence>
<dbReference type="PANTHER" id="PTHR10784">
    <property type="entry name" value="TRANSLATION INITIATION FACTOR 6"/>
    <property type="match status" value="1"/>
</dbReference>
<dbReference type="AlphaFoldDB" id="A0A381YSC0"/>
<sequence>MAISTGDILAHTQVGVYLSVVDKILFHPRSLDDAATEELKSAFDLEMHPFLVGGSSLLGSLLSGNAKGIAVADIATEEDLDELTSFSDVVVMESGVNAAGNLIECNAHGAVVSPIVPQNGVDMIAEVLGVDAIRSKVAGHDTVGSMLVANGNGVLAHPDISRSEAESIESAMKVPVMVGTVTFGSPYVGAGCAASDTHALVGSGSTGPELNRIEDALGLI</sequence>
<evidence type="ECO:0000256" key="2">
    <source>
        <dbReference type="ARBA" id="ARBA00022917"/>
    </source>
</evidence>
<protein>
    <recommendedName>
        <fullName evidence="4">Translation initiation factor IF-6</fullName>
    </recommendedName>
</protein>
<dbReference type="Pfam" id="PF01912">
    <property type="entry name" value="eIF-6"/>
    <property type="match status" value="1"/>
</dbReference>
<dbReference type="SMART" id="SM00654">
    <property type="entry name" value="eIF6"/>
    <property type="match status" value="1"/>
</dbReference>
<keyword evidence="2" id="KW-0648">Protein biosynthesis</keyword>
<keyword evidence="1" id="KW-0396">Initiation factor</keyword>
<dbReference type="SUPFAM" id="SSF55909">
    <property type="entry name" value="Pentein"/>
    <property type="match status" value="1"/>
</dbReference>
<evidence type="ECO:0000313" key="3">
    <source>
        <dbReference type="EMBL" id="SVA79936.1"/>
    </source>
</evidence>
<accession>A0A381YSC0</accession>
<dbReference type="GO" id="GO:0043022">
    <property type="term" value="F:ribosome binding"/>
    <property type="evidence" value="ECO:0007669"/>
    <property type="project" value="InterPro"/>
</dbReference>
<dbReference type="GO" id="GO:0042256">
    <property type="term" value="P:cytosolic ribosome assembly"/>
    <property type="evidence" value="ECO:0007669"/>
    <property type="project" value="InterPro"/>
</dbReference>
<organism evidence="3">
    <name type="scientific">marine metagenome</name>
    <dbReference type="NCBI Taxonomy" id="408172"/>
    <lineage>
        <taxon>unclassified sequences</taxon>
        <taxon>metagenomes</taxon>
        <taxon>ecological metagenomes</taxon>
    </lineage>
</organism>
<evidence type="ECO:0000256" key="1">
    <source>
        <dbReference type="ARBA" id="ARBA00022540"/>
    </source>
</evidence>
<dbReference type="InterPro" id="IPR002769">
    <property type="entry name" value="eIF6"/>
</dbReference>
<dbReference type="GO" id="GO:0003743">
    <property type="term" value="F:translation initiation factor activity"/>
    <property type="evidence" value="ECO:0007669"/>
    <property type="project" value="UniProtKB-KW"/>
</dbReference>
<name>A0A381YSC0_9ZZZZ</name>
<proteinExistence type="predicted"/>
<dbReference type="NCBIfam" id="TIGR00323">
    <property type="entry name" value="eIF-6"/>
    <property type="match status" value="1"/>
</dbReference>
<dbReference type="Gene3D" id="3.75.10.10">
    <property type="entry name" value="L-arginine/glycine Amidinotransferase, Chain A"/>
    <property type="match status" value="1"/>
</dbReference>
<gene>
    <name evidence="3" type="ORF">METZ01_LOCUS132790</name>
</gene>